<dbReference type="PROSITE" id="PS00639">
    <property type="entry name" value="THIOL_PROTEASE_HIS"/>
    <property type="match status" value="1"/>
</dbReference>
<comment type="similarity">
    <text evidence="1">Belongs to the peptidase C1 family.</text>
</comment>
<feature type="domain" description="Cathepsin propeptide inhibitor" evidence="6">
    <location>
        <begin position="37"/>
        <end position="93"/>
    </location>
</feature>
<feature type="domain" description="Peptidase C1A papain C-terminal" evidence="5">
    <location>
        <begin position="122"/>
        <end position="325"/>
    </location>
</feature>
<dbReference type="FunFam" id="3.90.70.10:FF:000332">
    <property type="entry name" value="Cathepsin L1"/>
    <property type="match status" value="1"/>
</dbReference>
<dbReference type="SMART" id="SM00645">
    <property type="entry name" value="Pept_C1"/>
    <property type="match status" value="1"/>
</dbReference>
<name>A0A7J6NUY1_PEROL</name>
<evidence type="ECO:0000259" key="6">
    <source>
        <dbReference type="SMART" id="SM00848"/>
    </source>
</evidence>
<feature type="chain" id="PRO_5029447194" description="Cathepsin L" evidence="4">
    <location>
        <begin position="28"/>
        <end position="329"/>
    </location>
</feature>
<keyword evidence="4" id="KW-0732">Signal</keyword>
<protein>
    <recommendedName>
        <fullName evidence="9">Cathepsin L</fullName>
    </recommendedName>
</protein>
<evidence type="ECO:0000256" key="1">
    <source>
        <dbReference type="ARBA" id="ARBA00008455"/>
    </source>
</evidence>
<dbReference type="InterPro" id="IPR038765">
    <property type="entry name" value="Papain-like_cys_pep_sf"/>
</dbReference>
<dbReference type="CDD" id="cd02248">
    <property type="entry name" value="Peptidase_C1A"/>
    <property type="match status" value="1"/>
</dbReference>
<reference evidence="7 8" key="1">
    <citation type="submission" date="2020-04" db="EMBL/GenBank/DDBJ databases">
        <title>Perkinsus olseni comparative genomics.</title>
        <authorList>
            <person name="Bogema D.R."/>
        </authorList>
    </citation>
    <scope>NUCLEOTIDE SEQUENCE [LARGE SCALE GENOMIC DNA]</scope>
    <source>
        <strain evidence="7 8">ATCC PRA-207</strain>
    </source>
</reference>
<dbReference type="PROSITE" id="PS00139">
    <property type="entry name" value="THIOL_PROTEASE_CYS"/>
    <property type="match status" value="1"/>
</dbReference>
<dbReference type="SMART" id="SM00848">
    <property type="entry name" value="Inhibitor_I29"/>
    <property type="match status" value="1"/>
</dbReference>
<keyword evidence="3" id="KW-1015">Disulfide bond</keyword>
<proteinExistence type="inferred from homology"/>
<dbReference type="Pfam" id="PF08246">
    <property type="entry name" value="Inhibitor_I29"/>
    <property type="match status" value="1"/>
</dbReference>
<evidence type="ECO:0000256" key="4">
    <source>
        <dbReference type="SAM" id="SignalP"/>
    </source>
</evidence>
<comment type="caution">
    <text evidence="7">The sequence shown here is derived from an EMBL/GenBank/DDBJ whole genome shotgun (WGS) entry which is preliminary data.</text>
</comment>
<evidence type="ECO:0008006" key="9">
    <source>
        <dbReference type="Google" id="ProtNLM"/>
    </source>
</evidence>
<gene>
    <name evidence="7" type="ORF">FOZ63_013476</name>
</gene>
<dbReference type="PRINTS" id="PR00705">
    <property type="entry name" value="PAPAIN"/>
</dbReference>
<dbReference type="Proteomes" id="UP000553632">
    <property type="component" value="Unassembled WGS sequence"/>
</dbReference>
<feature type="signal peptide" evidence="4">
    <location>
        <begin position="1"/>
        <end position="27"/>
    </location>
</feature>
<evidence type="ECO:0000256" key="3">
    <source>
        <dbReference type="ARBA" id="ARBA00023157"/>
    </source>
</evidence>
<dbReference type="InterPro" id="IPR000668">
    <property type="entry name" value="Peptidase_C1A_C"/>
</dbReference>
<sequence>MFKVVRVLSMLPVVAVLLLSFIPANESVDQDIVNLAFAGFQNKHGKRYEDEVEEKKRAGIFKTNLDYIEKVNSQNLPYKLGVNKHSDLTFEEFAAKMLHPIVVDRSAQAGLLTEDDDGLIDLPASIDWRTKGVLNPVKNQEQCGSCWAFSANGALESRYAIATGTLLSFSEQQLVDCSSKDEGCKGGLMSDAFEYVRKHGIDEESTNPYKGSDAGEVIGYRNLSQTDAALKKALINGPVSLAVNVDLNFQMYQSGLFNASSCSVGEDLNHGVVAVGYGTTPDGDDYYIIRNSWGDSWGEDGYIYMKRGDNTLGRCNMLELMSVPKLRSD</sequence>
<dbReference type="EMBL" id="JABANO010040156">
    <property type="protein sequence ID" value="KAF4686851.1"/>
    <property type="molecule type" value="Genomic_DNA"/>
</dbReference>
<dbReference type="AlphaFoldDB" id="A0A7J6NUY1"/>
<accession>A0A7J6NUY1</accession>
<dbReference type="PANTHER" id="PTHR12411">
    <property type="entry name" value="CYSTEINE PROTEASE FAMILY C1-RELATED"/>
    <property type="match status" value="1"/>
</dbReference>
<dbReference type="InterPro" id="IPR000169">
    <property type="entry name" value="Pept_cys_AS"/>
</dbReference>
<dbReference type="SUPFAM" id="SSF54001">
    <property type="entry name" value="Cysteine proteinases"/>
    <property type="match status" value="1"/>
</dbReference>
<dbReference type="Pfam" id="PF00112">
    <property type="entry name" value="Peptidase_C1"/>
    <property type="match status" value="1"/>
</dbReference>
<organism evidence="7 8">
    <name type="scientific">Perkinsus olseni</name>
    <name type="common">Perkinsus atlanticus</name>
    <dbReference type="NCBI Taxonomy" id="32597"/>
    <lineage>
        <taxon>Eukaryota</taxon>
        <taxon>Sar</taxon>
        <taxon>Alveolata</taxon>
        <taxon>Perkinsozoa</taxon>
        <taxon>Perkinsea</taxon>
        <taxon>Perkinsida</taxon>
        <taxon>Perkinsidae</taxon>
        <taxon>Perkinsus</taxon>
    </lineage>
</organism>
<keyword evidence="2" id="KW-0865">Zymogen</keyword>
<keyword evidence="8" id="KW-1185">Reference proteome</keyword>
<evidence type="ECO:0000259" key="5">
    <source>
        <dbReference type="SMART" id="SM00645"/>
    </source>
</evidence>
<dbReference type="InterPro" id="IPR013201">
    <property type="entry name" value="Prot_inhib_I29"/>
</dbReference>
<dbReference type="Gene3D" id="3.90.70.10">
    <property type="entry name" value="Cysteine proteinases"/>
    <property type="match status" value="1"/>
</dbReference>
<evidence type="ECO:0000256" key="2">
    <source>
        <dbReference type="ARBA" id="ARBA00023145"/>
    </source>
</evidence>
<evidence type="ECO:0000313" key="8">
    <source>
        <dbReference type="Proteomes" id="UP000553632"/>
    </source>
</evidence>
<dbReference type="InterPro" id="IPR013128">
    <property type="entry name" value="Peptidase_C1A"/>
</dbReference>
<dbReference type="InterPro" id="IPR025660">
    <property type="entry name" value="Pept_his_AS"/>
</dbReference>
<evidence type="ECO:0000313" key="7">
    <source>
        <dbReference type="EMBL" id="KAF4686851.1"/>
    </source>
</evidence>
<dbReference type="GO" id="GO:0006508">
    <property type="term" value="P:proteolysis"/>
    <property type="evidence" value="ECO:0007669"/>
    <property type="project" value="InterPro"/>
</dbReference>
<dbReference type="InterPro" id="IPR039417">
    <property type="entry name" value="Peptidase_C1A_papain-like"/>
</dbReference>
<dbReference type="GO" id="GO:0008234">
    <property type="term" value="F:cysteine-type peptidase activity"/>
    <property type="evidence" value="ECO:0007669"/>
    <property type="project" value="InterPro"/>
</dbReference>
<dbReference type="OMA" id="EATNDIW"/>